<protein>
    <submittedName>
        <fullName evidence="1">Uncharacterized protein</fullName>
    </submittedName>
</protein>
<evidence type="ECO:0000313" key="1">
    <source>
        <dbReference type="EMBL" id="KAJ8669837.1"/>
    </source>
</evidence>
<dbReference type="Proteomes" id="UP001239111">
    <property type="component" value="Chromosome 3"/>
</dbReference>
<gene>
    <name evidence="1" type="ORF">QAD02_001096</name>
</gene>
<dbReference type="EMBL" id="CM056743">
    <property type="protein sequence ID" value="KAJ8669837.1"/>
    <property type="molecule type" value="Genomic_DNA"/>
</dbReference>
<name>A0ACC2NHW6_9HYME</name>
<reference evidence="1" key="1">
    <citation type="submission" date="2023-04" db="EMBL/GenBank/DDBJ databases">
        <title>A chromosome-level genome assembly of the parasitoid wasp Eretmocerus hayati.</title>
        <authorList>
            <person name="Zhong Y."/>
            <person name="Liu S."/>
            <person name="Liu Y."/>
        </authorList>
    </citation>
    <scope>NUCLEOTIDE SEQUENCE</scope>
    <source>
        <strain evidence="1">ZJU_SS_LIU_2023</strain>
    </source>
</reference>
<sequence length="322" mass="36416">MAFSQIFVRLLMLRIYNRDIGELIAEARKDFDANNYTTEERKIFMSYHVKSKRYMTLLIANTAFTATSFYAKPLLGQMGEVIDYATSKNHGNSSLIFILPYQFYTFYEINDAPTYFWTYASQLPFVFVSGFGQGSADCIMVALVCHVSGQMAVLATRIRKINTDSALCTEDIYRIVEHHIRLLRMGKTMENAFSIILLANLIGATALICVLGYGILLSLALGETANLVPLMAFIILVLLILYIHCTIGESLITESENVTEAFYDCRWYDMSIENAKIILMCMVRSQKPLQLTAGKLKTFCHTTLTETLKASMGYLSVLRQVM</sequence>
<comment type="caution">
    <text evidence="1">The sequence shown here is derived from an EMBL/GenBank/DDBJ whole genome shotgun (WGS) entry which is preliminary data.</text>
</comment>
<proteinExistence type="predicted"/>
<accession>A0ACC2NHW6</accession>
<evidence type="ECO:0000313" key="2">
    <source>
        <dbReference type="Proteomes" id="UP001239111"/>
    </source>
</evidence>
<keyword evidence="2" id="KW-1185">Reference proteome</keyword>
<organism evidence="1 2">
    <name type="scientific">Eretmocerus hayati</name>
    <dbReference type="NCBI Taxonomy" id="131215"/>
    <lineage>
        <taxon>Eukaryota</taxon>
        <taxon>Metazoa</taxon>
        <taxon>Ecdysozoa</taxon>
        <taxon>Arthropoda</taxon>
        <taxon>Hexapoda</taxon>
        <taxon>Insecta</taxon>
        <taxon>Pterygota</taxon>
        <taxon>Neoptera</taxon>
        <taxon>Endopterygota</taxon>
        <taxon>Hymenoptera</taxon>
        <taxon>Apocrita</taxon>
        <taxon>Proctotrupomorpha</taxon>
        <taxon>Chalcidoidea</taxon>
        <taxon>Aphelinidae</taxon>
        <taxon>Aphelininae</taxon>
        <taxon>Eretmocerus</taxon>
    </lineage>
</organism>